<dbReference type="RefSeq" id="WP_307904176.1">
    <property type="nucleotide sequence ID" value="NZ_AP027059.1"/>
</dbReference>
<reference evidence="2 3" key="1">
    <citation type="submission" date="2022-11" db="EMBL/GenBank/DDBJ databases">
        <title>Haliovirga abyssi gen. nov., sp. nov., a mesophilic fermentative bacterium isolated from the Iheya North hydrothermal field and the proposal of Haliovirgaceae fam. nov.</title>
        <authorList>
            <person name="Miyazaki U."/>
            <person name="Tame A."/>
            <person name="Miyazaki J."/>
            <person name="Takai K."/>
            <person name="Sawayama S."/>
            <person name="Kitajima M."/>
            <person name="Okamoto A."/>
            <person name="Nakagawa S."/>
        </authorList>
    </citation>
    <scope>NUCLEOTIDE SEQUENCE [LARGE SCALE GENOMIC DNA]</scope>
    <source>
        <strain evidence="2 3">IC12</strain>
    </source>
</reference>
<sequence length="167" mass="19818">MKKLVYTTSVIIIVIGSYFYYSNYMISPEKKEMLKTIEKNKKIEKEAKKVYKKSLKEAEENYVKPLEKITITKDRIIKEKALVGKFWKIYNKKEKGDIYAYMSKIEEVSKDIKTPEEKKLIYPVLIEIYQMNDEFDKMKKTAEELKILKVDVNKMKAYKNTIGGDKK</sequence>
<dbReference type="EMBL" id="AP027059">
    <property type="protein sequence ID" value="BDU51307.1"/>
    <property type="molecule type" value="Genomic_DNA"/>
</dbReference>
<keyword evidence="1" id="KW-1133">Transmembrane helix</keyword>
<keyword evidence="1" id="KW-0472">Membrane</keyword>
<keyword evidence="1" id="KW-0812">Transmembrane</keyword>
<proteinExistence type="predicted"/>
<protein>
    <recommendedName>
        <fullName evidence="4">Lipoprotein</fullName>
    </recommendedName>
</protein>
<evidence type="ECO:0000313" key="2">
    <source>
        <dbReference type="EMBL" id="BDU51307.1"/>
    </source>
</evidence>
<evidence type="ECO:0000313" key="3">
    <source>
        <dbReference type="Proteomes" id="UP001321582"/>
    </source>
</evidence>
<evidence type="ECO:0008006" key="4">
    <source>
        <dbReference type="Google" id="ProtNLM"/>
    </source>
</evidence>
<accession>A0AAU9DIA0</accession>
<dbReference type="AlphaFoldDB" id="A0AAU9DIA0"/>
<feature type="transmembrane region" description="Helical" evidence="1">
    <location>
        <begin position="6"/>
        <end position="26"/>
    </location>
</feature>
<gene>
    <name evidence="2" type="ORF">HLVA_18760</name>
</gene>
<name>A0AAU9DIA0_9FUSO</name>
<dbReference type="Proteomes" id="UP001321582">
    <property type="component" value="Chromosome"/>
</dbReference>
<dbReference type="KEGG" id="haby:HLVA_18760"/>
<keyword evidence="3" id="KW-1185">Reference proteome</keyword>
<evidence type="ECO:0000256" key="1">
    <source>
        <dbReference type="SAM" id="Phobius"/>
    </source>
</evidence>
<organism evidence="2 3">
    <name type="scientific">Haliovirga abyssi</name>
    <dbReference type="NCBI Taxonomy" id="2996794"/>
    <lineage>
        <taxon>Bacteria</taxon>
        <taxon>Fusobacteriati</taxon>
        <taxon>Fusobacteriota</taxon>
        <taxon>Fusobacteriia</taxon>
        <taxon>Fusobacteriales</taxon>
        <taxon>Haliovirgaceae</taxon>
        <taxon>Haliovirga</taxon>
    </lineage>
</organism>